<sequence>MVFKRREKRSWLQVVAESLWPRGGWGRAAIYVKHRIRRLPDKPHRIARGIFSGVFVSFTPFYGLHFITAFMVAKAIGGNILAAMLATFFGNPLTFPFIAAISLKIGYWLLGLEPAPGVRQELQERIEAGEFHQHMNQNLMSKFSGAFADLWGNFRAIFTDDVANWDRLSLFYHEVFLPFLVGGIIPGLIAGLIAYHVTLPIITAYQNRRQKRIKKRLVELRAAQAAASVGKVGTPGH</sequence>
<keyword evidence="1" id="KW-0472">Membrane</keyword>
<dbReference type="Pfam" id="PF09835">
    <property type="entry name" value="DUF2062"/>
    <property type="match status" value="1"/>
</dbReference>
<evidence type="ECO:0000313" key="3">
    <source>
        <dbReference type="EMBL" id="SNS88512.1"/>
    </source>
</evidence>
<dbReference type="EMBL" id="FZOY01000004">
    <property type="protein sequence ID" value="SNS88512.1"/>
    <property type="molecule type" value="Genomic_DNA"/>
</dbReference>
<keyword evidence="1" id="KW-0812">Transmembrane</keyword>
<evidence type="ECO:0000256" key="1">
    <source>
        <dbReference type="SAM" id="Phobius"/>
    </source>
</evidence>
<dbReference type="RefSeq" id="WP_089233298.1">
    <property type="nucleotide sequence ID" value="NZ_FZOY01000004.1"/>
</dbReference>
<proteinExistence type="predicted"/>
<dbReference type="Proteomes" id="UP000198426">
    <property type="component" value="Unassembled WGS sequence"/>
</dbReference>
<reference evidence="3 4" key="1">
    <citation type="submission" date="2017-06" db="EMBL/GenBank/DDBJ databases">
        <authorList>
            <person name="Kim H.J."/>
            <person name="Triplett B.A."/>
        </authorList>
    </citation>
    <scope>NUCLEOTIDE SEQUENCE [LARGE SCALE GENOMIC DNA]</scope>
    <source>
        <strain evidence="3 4">DSM 29339</strain>
    </source>
</reference>
<dbReference type="PANTHER" id="PTHR40547:SF1">
    <property type="entry name" value="SLL0298 PROTEIN"/>
    <property type="match status" value="1"/>
</dbReference>
<feature type="transmembrane region" description="Helical" evidence="1">
    <location>
        <begin position="175"/>
        <end position="205"/>
    </location>
</feature>
<feature type="transmembrane region" description="Helical" evidence="1">
    <location>
        <begin position="46"/>
        <end position="63"/>
    </location>
</feature>
<feature type="domain" description="DUF2062" evidence="2">
    <location>
        <begin position="27"/>
        <end position="210"/>
    </location>
</feature>
<keyword evidence="4" id="KW-1185">Reference proteome</keyword>
<evidence type="ECO:0000259" key="2">
    <source>
        <dbReference type="Pfam" id="PF09835"/>
    </source>
</evidence>
<dbReference type="OrthoDB" id="7360463at2"/>
<organism evidence="3 4">
    <name type="scientific">Tropicimonas sediminicola</name>
    <dbReference type="NCBI Taxonomy" id="1031541"/>
    <lineage>
        <taxon>Bacteria</taxon>
        <taxon>Pseudomonadati</taxon>
        <taxon>Pseudomonadota</taxon>
        <taxon>Alphaproteobacteria</taxon>
        <taxon>Rhodobacterales</taxon>
        <taxon>Roseobacteraceae</taxon>
        <taxon>Tropicimonas</taxon>
    </lineage>
</organism>
<accession>A0A239I565</accession>
<dbReference type="PANTHER" id="PTHR40547">
    <property type="entry name" value="SLL0298 PROTEIN"/>
    <property type="match status" value="1"/>
</dbReference>
<dbReference type="AlphaFoldDB" id="A0A239I565"/>
<protein>
    <recommendedName>
        <fullName evidence="2">DUF2062 domain-containing protein</fullName>
    </recommendedName>
</protein>
<gene>
    <name evidence="3" type="ORF">SAMN05421757_104206</name>
</gene>
<feature type="transmembrane region" description="Helical" evidence="1">
    <location>
        <begin position="93"/>
        <end position="110"/>
    </location>
</feature>
<evidence type="ECO:0000313" key="4">
    <source>
        <dbReference type="Proteomes" id="UP000198426"/>
    </source>
</evidence>
<name>A0A239I565_9RHOB</name>
<keyword evidence="1" id="KW-1133">Transmembrane helix</keyword>
<dbReference type="InterPro" id="IPR018639">
    <property type="entry name" value="DUF2062"/>
</dbReference>